<evidence type="ECO:0000313" key="2">
    <source>
        <dbReference type="EMBL" id="CAK7356975.1"/>
    </source>
</evidence>
<sequence>MLQSKEELDVAQAFEELHMDNPYIYMEHSTRPNAQDIPESSGVKEETPPDHMEHDIDDYEEVYIPGHGKIPYRPDQASLLEEMFGAKFEQESQDRENRRKSPYYQKWEKANLKKMVKSEIGNIPNLGIQLILDDVISSPYDIELRVDQWLRMLMTATIGGGLNSVKRDNFTRFIPQTFTD</sequence>
<feature type="compositionally biased region" description="Basic and acidic residues" evidence="1">
    <location>
        <begin position="42"/>
        <end position="51"/>
    </location>
</feature>
<reference evidence="2 3" key="1">
    <citation type="submission" date="2024-01" db="EMBL/GenBank/DDBJ databases">
        <authorList>
            <person name="Waweru B."/>
        </authorList>
    </citation>
    <scope>NUCLEOTIDE SEQUENCE [LARGE SCALE GENOMIC DNA]</scope>
</reference>
<dbReference type="AlphaFoldDB" id="A0AAV1SSF1"/>
<evidence type="ECO:0000313" key="3">
    <source>
        <dbReference type="Proteomes" id="UP001314170"/>
    </source>
</evidence>
<keyword evidence="3" id="KW-1185">Reference proteome</keyword>
<dbReference type="Proteomes" id="UP001314170">
    <property type="component" value="Unassembled WGS sequence"/>
</dbReference>
<name>A0AAV1SSF1_9ROSI</name>
<dbReference type="EMBL" id="CAWUPB010001197">
    <property type="protein sequence ID" value="CAK7356975.1"/>
    <property type="molecule type" value="Genomic_DNA"/>
</dbReference>
<comment type="caution">
    <text evidence="2">The sequence shown here is derived from an EMBL/GenBank/DDBJ whole genome shotgun (WGS) entry which is preliminary data.</text>
</comment>
<proteinExistence type="predicted"/>
<organism evidence="2 3">
    <name type="scientific">Dovyalis caffra</name>
    <dbReference type="NCBI Taxonomy" id="77055"/>
    <lineage>
        <taxon>Eukaryota</taxon>
        <taxon>Viridiplantae</taxon>
        <taxon>Streptophyta</taxon>
        <taxon>Embryophyta</taxon>
        <taxon>Tracheophyta</taxon>
        <taxon>Spermatophyta</taxon>
        <taxon>Magnoliopsida</taxon>
        <taxon>eudicotyledons</taxon>
        <taxon>Gunneridae</taxon>
        <taxon>Pentapetalae</taxon>
        <taxon>rosids</taxon>
        <taxon>fabids</taxon>
        <taxon>Malpighiales</taxon>
        <taxon>Salicaceae</taxon>
        <taxon>Flacourtieae</taxon>
        <taxon>Dovyalis</taxon>
    </lineage>
</organism>
<feature type="region of interest" description="Disordered" evidence="1">
    <location>
        <begin position="30"/>
        <end position="51"/>
    </location>
</feature>
<gene>
    <name evidence="2" type="ORF">DCAF_LOCUS27258</name>
</gene>
<accession>A0AAV1SSF1</accession>
<evidence type="ECO:0000256" key="1">
    <source>
        <dbReference type="SAM" id="MobiDB-lite"/>
    </source>
</evidence>
<protein>
    <submittedName>
        <fullName evidence="2">Uncharacterized protein</fullName>
    </submittedName>
</protein>